<evidence type="ECO:0000256" key="3">
    <source>
        <dbReference type="ARBA" id="ARBA00022777"/>
    </source>
</evidence>
<dbReference type="SMART" id="SM00220">
    <property type="entry name" value="S_TKc"/>
    <property type="match status" value="1"/>
</dbReference>
<dbReference type="PANTHER" id="PTHR48013">
    <property type="entry name" value="DUAL SPECIFICITY MITOGEN-ACTIVATED PROTEIN KINASE KINASE 5-RELATED"/>
    <property type="match status" value="1"/>
</dbReference>
<evidence type="ECO:0000256" key="5">
    <source>
        <dbReference type="ARBA" id="ARBA00038035"/>
    </source>
</evidence>
<evidence type="ECO:0000256" key="9">
    <source>
        <dbReference type="ARBA" id="ARBA00051693"/>
    </source>
</evidence>
<dbReference type="EMBL" id="HBGE01112151">
    <property type="protein sequence ID" value="CAD9190096.1"/>
    <property type="molecule type" value="Transcribed_RNA"/>
</dbReference>
<dbReference type="SUPFAM" id="SSF56112">
    <property type="entry name" value="Protein kinase-like (PK-like)"/>
    <property type="match status" value="1"/>
</dbReference>
<reference evidence="11" key="1">
    <citation type="submission" date="2021-01" db="EMBL/GenBank/DDBJ databases">
        <authorList>
            <person name="Corre E."/>
            <person name="Pelletier E."/>
            <person name="Niang G."/>
            <person name="Scheremetjew M."/>
            <person name="Finn R."/>
            <person name="Kale V."/>
            <person name="Holt S."/>
            <person name="Cochrane G."/>
            <person name="Meng A."/>
            <person name="Brown T."/>
            <person name="Cohen L."/>
        </authorList>
    </citation>
    <scope>NUCLEOTIDE SEQUENCE</scope>
    <source>
        <strain evidence="11">OF101</strain>
    </source>
</reference>
<organism evidence="11">
    <name type="scientific">Alexandrium catenella</name>
    <name type="common">Red tide dinoflagellate</name>
    <name type="synonym">Gonyaulax catenella</name>
    <dbReference type="NCBI Taxonomy" id="2925"/>
    <lineage>
        <taxon>Eukaryota</taxon>
        <taxon>Sar</taxon>
        <taxon>Alveolata</taxon>
        <taxon>Dinophyceae</taxon>
        <taxon>Gonyaulacales</taxon>
        <taxon>Pyrocystaceae</taxon>
        <taxon>Alexandrium</taxon>
    </lineage>
</organism>
<evidence type="ECO:0000256" key="4">
    <source>
        <dbReference type="ARBA" id="ARBA00022840"/>
    </source>
</evidence>
<comment type="catalytic activity">
    <reaction evidence="8">
        <text>L-threonyl-[protein] + ATP = O-phospho-L-threonyl-[protein] + ADP + H(+)</text>
        <dbReference type="Rhea" id="RHEA:46608"/>
        <dbReference type="Rhea" id="RHEA-COMP:11060"/>
        <dbReference type="Rhea" id="RHEA-COMP:11605"/>
        <dbReference type="ChEBI" id="CHEBI:15378"/>
        <dbReference type="ChEBI" id="CHEBI:30013"/>
        <dbReference type="ChEBI" id="CHEBI:30616"/>
        <dbReference type="ChEBI" id="CHEBI:61977"/>
        <dbReference type="ChEBI" id="CHEBI:456216"/>
        <dbReference type="EC" id="2.7.12.2"/>
    </reaction>
</comment>
<comment type="catalytic activity">
    <reaction evidence="7">
        <text>L-seryl-[protein] + ATP = O-phospho-L-seryl-[protein] + ADP + H(+)</text>
        <dbReference type="Rhea" id="RHEA:17989"/>
        <dbReference type="Rhea" id="RHEA-COMP:9863"/>
        <dbReference type="Rhea" id="RHEA-COMP:11604"/>
        <dbReference type="ChEBI" id="CHEBI:15378"/>
        <dbReference type="ChEBI" id="CHEBI:29999"/>
        <dbReference type="ChEBI" id="CHEBI:30616"/>
        <dbReference type="ChEBI" id="CHEBI:83421"/>
        <dbReference type="ChEBI" id="CHEBI:456216"/>
        <dbReference type="EC" id="2.7.12.2"/>
    </reaction>
</comment>
<dbReference type="PROSITE" id="PS50011">
    <property type="entry name" value="PROTEIN_KINASE_DOM"/>
    <property type="match status" value="1"/>
</dbReference>
<protein>
    <recommendedName>
        <fullName evidence="6">mitogen-activated protein kinase kinase</fullName>
        <ecNumber evidence="6">2.7.12.2</ecNumber>
    </recommendedName>
</protein>
<evidence type="ECO:0000256" key="2">
    <source>
        <dbReference type="ARBA" id="ARBA00022741"/>
    </source>
</evidence>
<gene>
    <name evidence="11" type="ORF">ACAT0790_LOCUS66870</name>
</gene>
<proteinExistence type="inferred from homology"/>
<dbReference type="GO" id="GO:0004708">
    <property type="term" value="F:MAP kinase kinase activity"/>
    <property type="evidence" value="ECO:0007669"/>
    <property type="project" value="UniProtKB-EC"/>
</dbReference>
<dbReference type="PANTHER" id="PTHR48013:SF9">
    <property type="entry name" value="DUAL SPECIFICITY MITOGEN-ACTIVATED PROTEIN KINASE KINASE 5"/>
    <property type="match status" value="1"/>
</dbReference>
<dbReference type="Gene3D" id="1.10.510.10">
    <property type="entry name" value="Transferase(Phosphotransferase) domain 1"/>
    <property type="match status" value="1"/>
</dbReference>
<dbReference type="InterPro" id="IPR000719">
    <property type="entry name" value="Prot_kinase_dom"/>
</dbReference>
<evidence type="ECO:0000313" key="11">
    <source>
        <dbReference type="EMBL" id="CAD9190096.1"/>
    </source>
</evidence>
<dbReference type="EC" id="2.7.12.2" evidence="6"/>
<evidence type="ECO:0000259" key="10">
    <source>
        <dbReference type="PROSITE" id="PS50011"/>
    </source>
</evidence>
<sequence>MVMLLDDVDEDDPLTVSASWNMSSGNGDMVHKATGTKISAEHGIEFKGQAYRLSAKDIKLDMASHLGAGACGIVKKGVITKLNVEVAIKTVRVDDKPKRDQLLQEIQGLVEAQGSPYLVQWYAGFVSKDNNSVYVALEFMDLGSLEDLVKRQKGDGVPSKPLGSIAKQSMEGMSFLHSKKLMHRDIKPGNILHNSRGEVKLTDFGIAKKMDDGMASMAKTFVGTTIYMSPERLLGEDYSYGADVWSLGMTYYELATGKYPFPDTSSFPALFESLCEKPEPRLDAEVFPQRLCDYVAACLTRDVGKRLDALSLTRHDFVVTDASSPQDLAAWLQKQGFGVSLYTLAEDDAENARTTMTQPTSVPPGKGAPEVTTKGASLGLESLSMEELKYKALEAGVPQVVLGAATREDLIAFMSG</sequence>
<keyword evidence="3" id="KW-0418">Kinase</keyword>
<dbReference type="Pfam" id="PF00069">
    <property type="entry name" value="Pkinase"/>
    <property type="match status" value="1"/>
</dbReference>
<feature type="domain" description="Protein kinase" evidence="10">
    <location>
        <begin position="60"/>
        <end position="318"/>
    </location>
</feature>
<comment type="catalytic activity">
    <reaction evidence="9">
        <text>L-tyrosyl-[protein] + ATP = O-phospho-L-tyrosyl-[protein] + ADP + H(+)</text>
        <dbReference type="Rhea" id="RHEA:10596"/>
        <dbReference type="Rhea" id="RHEA-COMP:10136"/>
        <dbReference type="Rhea" id="RHEA-COMP:20101"/>
        <dbReference type="ChEBI" id="CHEBI:15378"/>
        <dbReference type="ChEBI" id="CHEBI:30616"/>
        <dbReference type="ChEBI" id="CHEBI:46858"/>
        <dbReference type="ChEBI" id="CHEBI:61978"/>
        <dbReference type="ChEBI" id="CHEBI:456216"/>
        <dbReference type="EC" id="2.7.12.2"/>
    </reaction>
</comment>
<accession>A0A7S1SBK4</accession>
<comment type="similarity">
    <text evidence="5">Belongs to the protein kinase superfamily. STE Ser/Thr protein kinase family. MAP kinase kinase subfamily.</text>
</comment>
<evidence type="ECO:0000256" key="6">
    <source>
        <dbReference type="ARBA" id="ARBA00038999"/>
    </source>
</evidence>
<evidence type="ECO:0000256" key="1">
    <source>
        <dbReference type="ARBA" id="ARBA00022679"/>
    </source>
</evidence>
<name>A0A7S1SBK4_ALECA</name>
<keyword evidence="1" id="KW-0808">Transferase</keyword>
<dbReference type="InterPro" id="IPR011009">
    <property type="entry name" value="Kinase-like_dom_sf"/>
</dbReference>
<dbReference type="GO" id="GO:0005524">
    <property type="term" value="F:ATP binding"/>
    <property type="evidence" value="ECO:0007669"/>
    <property type="project" value="UniProtKB-KW"/>
</dbReference>
<keyword evidence="4" id="KW-0067">ATP-binding</keyword>
<evidence type="ECO:0000256" key="7">
    <source>
        <dbReference type="ARBA" id="ARBA00049014"/>
    </source>
</evidence>
<evidence type="ECO:0000256" key="8">
    <source>
        <dbReference type="ARBA" id="ARBA00049299"/>
    </source>
</evidence>
<keyword evidence="2" id="KW-0547">Nucleotide-binding</keyword>
<dbReference type="AlphaFoldDB" id="A0A7S1SBK4"/>